<evidence type="ECO:0000313" key="1">
    <source>
        <dbReference type="EMBL" id="QPH95016.1"/>
    </source>
</evidence>
<dbReference type="EMBL" id="CP060705">
    <property type="protein sequence ID" value="QPH95016.1"/>
    <property type="molecule type" value="Genomic_DNA"/>
</dbReference>
<dbReference type="Proteomes" id="UP000594707">
    <property type="component" value="Chromosome"/>
</dbReference>
<accession>A0A7S9RNS9</accession>
<dbReference type="AlphaFoldDB" id="A0A7S9RNS9"/>
<sequence length="78" mass="8953">MQSDITKEKLRTVVSMLENKNTDKKKLKLEEAKLNLLLNDPLPNFSKELNLISRGNIKQALISIIDKNFIIPTLSKFL</sequence>
<organism evidence="1 2">
    <name type="scientific">Campylobacter concisus</name>
    <dbReference type="NCBI Taxonomy" id="199"/>
    <lineage>
        <taxon>Bacteria</taxon>
        <taxon>Pseudomonadati</taxon>
        <taxon>Campylobacterota</taxon>
        <taxon>Epsilonproteobacteria</taxon>
        <taxon>Campylobacterales</taxon>
        <taxon>Campylobacteraceae</taxon>
        <taxon>Campylobacter</taxon>
    </lineage>
</organism>
<evidence type="ECO:0000313" key="2">
    <source>
        <dbReference type="Proteomes" id="UP000594707"/>
    </source>
</evidence>
<dbReference type="RefSeq" id="WP_103599591.1">
    <property type="nucleotide sequence ID" value="NZ_CABPTX010000004.1"/>
</dbReference>
<name>A0A7S9RNS9_9BACT</name>
<gene>
    <name evidence="1" type="ORF">CVT08_06140</name>
</gene>
<proteinExistence type="predicted"/>
<protein>
    <submittedName>
        <fullName evidence="1">Uncharacterized protein</fullName>
    </submittedName>
</protein>
<reference evidence="1 2" key="1">
    <citation type="journal article" date="2018" name="Emerg. Microbes Infect.">
        <title>Genomic analysis of oral Campylobacter concisus strains identified a potential bacterial molecular marker associated with active Crohn's disease.</title>
        <authorList>
            <person name="Liu F."/>
            <person name="Ma R."/>
            <person name="Tay C.Y.A."/>
            <person name="Octavia S."/>
            <person name="Lan R."/>
            <person name="Chung H.K.L."/>
            <person name="Riordan S.M."/>
            <person name="Grimm M.C."/>
            <person name="Leong R.W."/>
            <person name="Tanaka M.M."/>
            <person name="Connor S."/>
            <person name="Zhang L."/>
        </authorList>
    </citation>
    <scope>NUCLEOTIDE SEQUENCE [LARGE SCALE GENOMIC DNA]</scope>
    <source>
        <strain evidence="1 2">P13UCO-S1</strain>
    </source>
</reference>